<evidence type="ECO:0000313" key="3">
    <source>
        <dbReference type="EMBL" id="ORX33530.1"/>
    </source>
</evidence>
<feature type="region of interest" description="Disordered" evidence="2">
    <location>
        <begin position="155"/>
        <end position="186"/>
    </location>
</feature>
<feature type="region of interest" description="Disordered" evidence="2">
    <location>
        <begin position="1"/>
        <end position="24"/>
    </location>
</feature>
<sequence length="772" mass="85290">MPPSSAPPPPPGPSRSDRYVPDTQNTRALLRSLEELRDSLADRVEQLSQAVERLRAQAGELERAFAGDMGDLGMGRLDLEDTAHPQSGAIVPSSRRRRAIHSSHASGRPSTSSPPSPSMPAHQTSSSIRADVSSLSRPITMQEITALLDRASQSVPLPASSVNPPPIESTYHPDGVPATPRERPRQTETNTYARISALRTELRTDTVNLGTASSAAALATLARDRGARREYRNARQQGELRRATRLDNGIALAERLSSMDIHPRRQGMPPTNLRQPPPTPIYVRSAPLSPASTITPDHLLSRAFSPESQTLESLGSESPLAARHIPLPDVMSSSYEPAMRGEMADPSSLVDPAGILVETTESTFDLLSDALGARSSTDLNLASESARDDEIRPNVHYPEVSPSTSTAPRWQDVLLAPDSLTSRGMRVESRMSHLPLSARGASSSNTDSDQGSWRRRRPLLEPNERYFEVHAVWQGPPHRQPIRVFEQSQPGSLRIDDEIRAIQREEREHLRSLAQDIVRSRNPASIANRSEDWESHRSYADREAFSHRHRAAYSPTAAATVATSSRTETSSTSSTANSRQSAPSSRGPLQRSNEVDSPLNIDQLNHLDTELRASLQRSRRRMMELAEIRRDYVELQNRPSPRTEEGGERDASFANLENLLHAEYAASAGQDNWQQAQVFEGSGQRRDQDDRQRERRSTHPHRDHDTADSKDAGGLEYKLSMSADRSAGDMRGTGTAGPVKEDLLDAHLWLDAAAPRRFRSPQPRPYISILHL</sequence>
<feature type="compositionally biased region" description="Pro residues" evidence="2">
    <location>
        <begin position="1"/>
        <end position="13"/>
    </location>
</feature>
<feature type="region of interest" description="Disordered" evidence="2">
    <location>
        <begin position="430"/>
        <end position="454"/>
    </location>
</feature>
<dbReference type="RefSeq" id="XP_021867857.1">
    <property type="nucleotide sequence ID" value="XM_022017264.1"/>
</dbReference>
<feature type="region of interest" description="Disordered" evidence="2">
    <location>
        <begin position="679"/>
        <end position="716"/>
    </location>
</feature>
<dbReference type="Proteomes" id="UP000193218">
    <property type="component" value="Unassembled WGS sequence"/>
</dbReference>
<feature type="compositionally biased region" description="Low complexity" evidence="2">
    <location>
        <begin position="552"/>
        <end position="582"/>
    </location>
</feature>
<feature type="compositionally biased region" description="Low complexity" evidence="2">
    <location>
        <begin position="102"/>
        <end position="111"/>
    </location>
</feature>
<dbReference type="EMBL" id="NBSH01000020">
    <property type="protein sequence ID" value="ORX33530.1"/>
    <property type="molecule type" value="Genomic_DNA"/>
</dbReference>
<feature type="compositionally biased region" description="Polar residues" evidence="2">
    <location>
        <begin position="440"/>
        <end position="451"/>
    </location>
</feature>
<dbReference type="InParanoid" id="A0A1Y1U671"/>
<feature type="coiled-coil region" evidence="1">
    <location>
        <begin position="30"/>
        <end position="64"/>
    </location>
</feature>
<name>A0A1Y1U671_9TREE</name>
<keyword evidence="4" id="KW-1185">Reference proteome</keyword>
<reference evidence="3 4" key="1">
    <citation type="submission" date="2017-03" db="EMBL/GenBank/DDBJ databases">
        <title>Widespread Adenine N6-methylation of Active Genes in Fungi.</title>
        <authorList>
            <consortium name="DOE Joint Genome Institute"/>
            <person name="Mondo S.J."/>
            <person name="Dannebaum R.O."/>
            <person name="Kuo R.C."/>
            <person name="Louie K.B."/>
            <person name="Bewick A.J."/>
            <person name="Labutti K."/>
            <person name="Haridas S."/>
            <person name="Kuo A."/>
            <person name="Salamov A."/>
            <person name="Ahrendt S.R."/>
            <person name="Lau R."/>
            <person name="Bowen B.P."/>
            <person name="Lipzen A."/>
            <person name="Sullivan W."/>
            <person name="Andreopoulos W.B."/>
            <person name="Clum A."/>
            <person name="Lindquist E."/>
            <person name="Daum C."/>
            <person name="Northen T.R."/>
            <person name="Ramamoorthy G."/>
            <person name="Schmitz R.J."/>
            <person name="Gryganskyi A."/>
            <person name="Culley D."/>
            <person name="Magnuson J."/>
            <person name="James T.Y."/>
            <person name="O'Malley M.A."/>
            <person name="Stajich J.E."/>
            <person name="Spatafora J.W."/>
            <person name="Visel A."/>
            <person name="Grigoriev I.V."/>
        </authorList>
    </citation>
    <scope>NUCLEOTIDE SEQUENCE [LARGE SCALE GENOMIC DNA]</scope>
    <source>
        <strain evidence="3 4">NRRL Y-17943</strain>
    </source>
</reference>
<feature type="compositionally biased region" description="Polar residues" evidence="2">
    <location>
        <begin position="121"/>
        <end position="135"/>
    </location>
</feature>
<dbReference type="GeneID" id="33559073"/>
<accession>A0A1Y1U671</accession>
<gene>
    <name evidence="3" type="ORF">BD324DRAFT_639675</name>
</gene>
<keyword evidence="1" id="KW-0175">Coiled coil</keyword>
<evidence type="ECO:0000256" key="2">
    <source>
        <dbReference type="SAM" id="MobiDB-lite"/>
    </source>
</evidence>
<protein>
    <submittedName>
        <fullName evidence="3">Uncharacterized protein</fullName>
    </submittedName>
</protein>
<feature type="region of interest" description="Disordered" evidence="2">
    <location>
        <begin position="76"/>
        <end position="135"/>
    </location>
</feature>
<evidence type="ECO:0000256" key="1">
    <source>
        <dbReference type="SAM" id="Coils"/>
    </source>
</evidence>
<feature type="region of interest" description="Disordered" evidence="2">
    <location>
        <begin position="550"/>
        <end position="601"/>
    </location>
</feature>
<proteinExistence type="predicted"/>
<comment type="caution">
    <text evidence="3">The sequence shown here is derived from an EMBL/GenBank/DDBJ whole genome shotgun (WGS) entry which is preliminary data.</text>
</comment>
<organism evidence="3 4">
    <name type="scientific">Kockovaella imperatae</name>
    <dbReference type="NCBI Taxonomy" id="4999"/>
    <lineage>
        <taxon>Eukaryota</taxon>
        <taxon>Fungi</taxon>
        <taxon>Dikarya</taxon>
        <taxon>Basidiomycota</taxon>
        <taxon>Agaricomycotina</taxon>
        <taxon>Tremellomycetes</taxon>
        <taxon>Tremellales</taxon>
        <taxon>Cuniculitremaceae</taxon>
        <taxon>Kockovaella</taxon>
    </lineage>
</organism>
<feature type="compositionally biased region" description="Basic and acidic residues" evidence="2">
    <location>
        <begin position="683"/>
        <end position="713"/>
    </location>
</feature>
<evidence type="ECO:0000313" key="4">
    <source>
        <dbReference type="Proteomes" id="UP000193218"/>
    </source>
</evidence>
<dbReference type="AlphaFoldDB" id="A0A1Y1U671"/>